<dbReference type="PANTHER" id="PTHR21472">
    <property type="entry name" value="ENDONUCLEASE DOMAIN-CONTAINING 1 PROTEIN ENDOD1"/>
    <property type="match status" value="1"/>
</dbReference>
<sequence length="387" mass="43634">MVPSHIWTAVCYKHRLDDEKSFSFSYLGENLPEGDITLMSVENLNSQLSVLNSYQTIQIFADNCFGNNNKLSKVQGEFQKLISLKVCKNQMNTKIQNICNNLGVIIPAINRKRTTSQLFDVSEMTVKLAFNSMSSYFTGVEELKTLHGSACLITRAKPLKKGDVSTDEVECMLVPEKQNTAADGSSCLYRSESDNVCRCYYEGGHKPCCSSSCLYQDELQDYRCYSGQELVRCSPRYSLITADGQRCKEDHPCATYGHGYYWCRTSAEETSPCSPPLWRSKAKNGKYCRSNHACAKYGQSEPWCYTDDEGNSDKCCTSDDCYSAVNGKTCRSDHECGYHGYSFLWCYTDDNNNWEYCCTDCDDGGNTDNTCVNTYASPFSNYAPAWM</sequence>
<reference evidence="4" key="4">
    <citation type="journal article" date="2020" name="Dev. Dyn.">
        <title>Zebrafish etv2 knock-in line labels vascular endothelial and blood progenitor cells.</title>
        <authorList>
            <person name="Chestnut B."/>
            <person name="Sumanas S."/>
        </authorList>
    </citation>
    <scope>NUCLEOTIDE SEQUENCE</scope>
</reference>
<accession>A0A8M1NFX5</accession>
<dbReference type="OMA" id="RACSITN"/>
<name>A8KB42_DANRE</name>
<dbReference type="Ensembl" id="ENSDART00000166175.2">
    <property type="protein sequence ID" value="ENSDARP00000141988.1"/>
    <property type="gene ID" value="ENSDARG00000105265.2"/>
</dbReference>
<reference evidence="2" key="3">
    <citation type="submission" date="2015-11" db="UniProtKB">
        <authorList>
            <consortium name="Ensembl"/>
        </authorList>
    </citation>
    <scope>IDENTIFICATION</scope>
    <source>
        <strain evidence="2">Tuebingen</strain>
    </source>
</reference>
<dbReference type="AGR" id="ZFIN:ZDB-GENE-080218-6"/>
<reference evidence="1" key="1">
    <citation type="submission" date="2007-10" db="EMBL/GenBank/DDBJ databases">
        <authorList>
            <consortium name="NIH - Zebrafish Gene Collection (ZGC) project"/>
        </authorList>
    </citation>
    <scope>NUCLEOTIDE SEQUENCE [LARGE SCALE MRNA]</scope>
    <source>
        <tissue evidence="1">Liver</tissue>
    </source>
</reference>
<organism evidence="1">
    <name type="scientific">Danio rerio</name>
    <name type="common">Zebrafish</name>
    <name type="synonym">Brachydanio rerio</name>
    <dbReference type="NCBI Taxonomy" id="7955"/>
    <lineage>
        <taxon>Eukaryota</taxon>
        <taxon>Metazoa</taxon>
        <taxon>Chordata</taxon>
        <taxon>Craniata</taxon>
        <taxon>Vertebrata</taxon>
        <taxon>Euteleostomi</taxon>
        <taxon>Actinopterygii</taxon>
        <taxon>Neopterygii</taxon>
        <taxon>Teleostei</taxon>
        <taxon>Ostariophysi</taxon>
        <taxon>Cypriniformes</taxon>
        <taxon>Danionidae</taxon>
        <taxon>Danioninae</taxon>
        <taxon>Danio</taxon>
    </lineage>
</organism>
<dbReference type="KEGG" id="dre:100141330"/>
<evidence type="ECO:0000313" key="3">
    <source>
        <dbReference type="Proteomes" id="UP000000437"/>
    </source>
</evidence>
<dbReference type="AlphaFoldDB" id="A8KB42"/>
<reference evidence="4" key="6">
    <citation type="submission" date="2025-04" db="UniProtKB">
        <authorList>
            <consortium name="RefSeq"/>
        </authorList>
    </citation>
    <scope>IDENTIFICATION</scope>
</reference>
<evidence type="ECO:0000313" key="5">
    <source>
        <dbReference type="ZFIN" id="ZDB-GENE-080218-6"/>
    </source>
</evidence>
<reference evidence="4" key="5">
    <citation type="journal article" date="2021" name="Sci. Rep.">
        <title>Long noncoding RNAs associated with nonalcoholic fatty liver disease in a high cholesterol diet adult zebrafish model.</title>
        <authorList>
            <person name="An H.J."/>
            <person name="Lee Y.J."/>
            <person name="Choe C.P."/>
            <person name="Cho H.K."/>
            <person name="Song D.H."/>
        </authorList>
    </citation>
    <scope>NUCLEOTIDE SEQUENCE</scope>
</reference>
<dbReference type="PaxDb" id="7955-ENSDARP00000093713"/>
<dbReference type="HOGENOM" id="CLU_713632_0_0_1"/>
<dbReference type="RefSeq" id="NP_001108367.1">
    <property type="nucleotide sequence ID" value="NM_001114895.1"/>
</dbReference>
<dbReference type="OrthoDB" id="69221at2759"/>
<dbReference type="PANTHER" id="PTHR21472:SF21">
    <property type="entry name" value="ENDONUCLEASE DOMAIN-CONTAINING 1 PROTEIN-LIKE-RELATED"/>
    <property type="match status" value="1"/>
</dbReference>
<evidence type="ECO:0000313" key="4">
    <source>
        <dbReference type="RefSeq" id="NP_001108367.1"/>
    </source>
</evidence>
<dbReference type="Proteomes" id="UP000000437">
    <property type="component" value="Chromosome 13"/>
</dbReference>
<dbReference type="EMBL" id="BC153955">
    <property type="protein sequence ID" value="AAI53956.1"/>
    <property type="molecule type" value="mRNA"/>
</dbReference>
<accession>A8KB42</accession>
<evidence type="ECO:0000313" key="2">
    <source>
        <dbReference type="Ensembl" id="ENSDARP00000141988"/>
    </source>
</evidence>
<dbReference type="STRING" id="7955.ENSDARP00000141988"/>
<dbReference type="GeneTree" id="ENSGT01030000234592"/>
<dbReference type="eggNOG" id="ENOG502S257">
    <property type="taxonomic scope" value="Eukaryota"/>
</dbReference>
<dbReference type="GeneID" id="100141330"/>
<keyword evidence="3" id="KW-1185">Reference proteome</keyword>
<dbReference type="EMBL" id="FQ378000">
    <property type="status" value="NOT_ANNOTATED_CDS"/>
    <property type="molecule type" value="Genomic_DNA"/>
</dbReference>
<protein>
    <submittedName>
        <fullName evidence="4">Uncharacterized protein LOC100141330</fullName>
    </submittedName>
    <submittedName>
        <fullName evidence="1 2">Zgc:171534</fullName>
    </submittedName>
</protein>
<reference evidence="2 3" key="2">
    <citation type="journal article" date="2013" name="Nature">
        <title>The zebrafish reference genome sequence and its relationship to the human genome.</title>
        <authorList>
            <consortium name="Genome Reference Consortium Zebrafish"/>
            <person name="Howe K."/>
            <person name="Clark M.D."/>
            <person name="Torroja C.F."/>
            <person name="Torrance J."/>
            <person name="Berthelot C."/>
            <person name="Muffato M."/>
            <person name="Collins J.E."/>
            <person name="Humphray S."/>
            <person name="McLaren K."/>
            <person name="Matthews L."/>
            <person name="McLaren S."/>
            <person name="Sealy I."/>
            <person name="Caccamo M."/>
            <person name="Churcher C."/>
            <person name="Scott C."/>
            <person name="Barrett J.C."/>
            <person name="Koch R."/>
            <person name="Rauch G.J."/>
            <person name="White S."/>
            <person name="Chow W."/>
            <person name="Kilian B."/>
            <person name="Quintais L.T."/>
            <person name="Guerra-Assuncao J.A."/>
            <person name="Zhou Y."/>
            <person name="Gu Y."/>
            <person name="Yen J."/>
            <person name="Vogel J.H."/>
            <person name="Eyre T."/>
            <person name="Redmond S."/>
            <person name="Banerjee R."/>
            <person name="Chi J."/>
            <person name="Fu B."/>
            <person name="Langley E."/>
            <person name="Maguire S.F."/>
            <person name="Laird G.K."/>
            <person name="Lloyd D."/>
            <person name="Kenyon E."/>
            <person name="Donaldson S."/>
            <person name="Sehra H."/>
            <person name="Almeida-King J."/>
            <person name="Loveland J."/>
            <person name="Trevanion S."/>
            <person name="Jones M."/>
            <person name="Quail M."/>
            <person name="Willey D."/>
            <person name="Hunt A."/>
            <person name="Burton J."/>
            <person name="Sims S."/>
            <person name="McLay K."/>
            <person name="Plumb B."/>
            <person name="Davis J."/>
            <person name="Clee C."/>
            <person name="Oliver K."/>
            <person name="Clark R."/>
            <person name="Riddle C."/>
            <person name="Elliot D."/>
            <person name="Eliott D."/>
            <person name="Threadgold G."/>
            <person name="Harden G."/>
            <person name="Ware D."/>
            <person name="Begum S."/>
            <person name="Mortimore B."/>
            <person name="Mortimer B."/>
            <person name="Kerry G."/>
            <person name="Heath P."/>
            <person name="Phillimore B."/>
            <person name="Tracey A."/>
            <person name="Corby N."/>
            <person name="Dunn M."/>
            <person name="Johnson C."/>
            <person name="Wood J."/>
            <person name="Clark S."/>
            <person name="Pelan S."/>
            <person name="Griffiths G."/>
            <person name="Smith M."/>
            <person name="Glithero R."/>
            <person name="Howden P."/>
            <person name="Barker N."/>
            <person name="Lloyd C."/>
            <person name="Stevens C."/>
            <person name="Harley J."/>
            <person name="Holt K."/>
            <person name="Panagiotidis G."/>
            <person name="Lovell J."/>
            <person name="Beasley H."/>
            <person name="Henderson C."/>
            <person name="Gordon D."/>
            <person name="Auger K."/>
            <person name="Wright D."/>
            <person name="Collins J."/>
            <person name="Raisen C."/>
            <person name="Dyer L."/>
            <person name="Leung K."/>
            <person name="Robertson L."/>
            <person name="Ambridge K."/>
            <person name="Leongamornlert D."/>
            <person name="McGuire S."/>
            <person name="Gilderthorp R."/>
            <person name="Griffiths C."/>
            <person name="Manthravadi D."/>
            <person name="Nichol S."/>
            <person name="Barker G."/>
            <person name="Whitehead S."/>
            <person name="Kay M."/>
            <person name="Brown J."/>
            <person name="Murnane C."/>
            <person name="Gray E."/>
            <person name="Humphries M."/>
            <person name="Sycamore N."/>
            <person name="Barker D."/>
            <person name="Saunders D."/>
            <person name="Wallis J."/>
            <person name="Babbage A."/>
            <person name="Hammond S."/>
            <person name="Mashreghi-Mohammadi M."/>
            <person name="Barr L."/>
            <person name="Martin S."/>
            <person name="Wray P."/>
            <person name="Ellington A."/>
            <person name="Matthews N."/>
            <person name="Ellwood M."/>
            <person name="Woodmansey R."/>
            <person name="Clark G."/>
            <person name="Cooper J."/>
            <person name="Cooper J."/>
            <person name="Tromans A."/>
            <person name="Grafham D."/>
            <person name="Skuce C."/>
            <person name="Pandian R."/>
            <person name="Andrews R."/>
            <person name="Harrison E."/>
            <person name="Kimberley A."/>
            <person name="Garnett J."/>
            <person name="Fosker N."/>
            <person name="Hall R."/>
            <person name="Garner P."/>
            <person name="Kelly D."/>
            <person name="Bird C."/>
            <person name="Palmer S."/>
            <person name="Gehring I."/>
            <person name="Berger A."/>
            <person name="Dooley C.M."/>
            <person name="Ersan-Urun Z."/>
            <person name="Eser C."/>
            <person name="Geiger H."/>
            <person name="Geisler M."/>
            <person name="Karotki L."/>
            <person name="Kirn A."/>
            <person name="Konantz J."/>
            <person name="Konantz M."/>
            <person name="Oberlander M."/>
            <person name="Rudolph-Geiger S."/>
            <person name="Teucke M."/>
            <person name="Lanz C."/>
            <person name="Raddatz G."/>
            <person name="Osoegawa K."/>
            <person name="Zhu B."/>
            <person name="Rapp A."/>
            <person name="Widaa S."/>
            <person name="Langford C."/>
            <person name="Yang F."/>
            <person name="Schuster S.C."/>
            <person name="Carter N.P."/>
            <person name="Harrow J."/>
            <person name="Ning Z."/>
            <person name="Herrero J."/>
            <person name="Searle S.M."/>
            <person name="Enright A."/>
            <person name="Geisler R."/>
            <person name="Plasterk R.H."/>
            <person name="Lee C."/>
            <person name="Westerfield M."/>
            <person name="de Jong P.J."/>
            <person name="Zon L.I."/>
            <person name="Postlethwait J.H."/>
            <person name="Nusslein-Volhard C."/>
            <person name="Hubbard T.J."/>
            <person name="Roest Crollius H."/>
            <person name="Rogers J."/>
            <person name="Stemple D.L."/>
        </authorList>
    </citation>
    <scope>NUCLEOTIDE SEQUENCE [LARGE SCALE GENOMIC DNA]</scope>
    <source>
        <strain evidence="2">Tuebingen</strain>
    </source>
</reference>
<dbReference type="EMBL" id="CABZ01061686">
    <property type="status" value="NOT_ANNOTATED_CDS"/>
    <property type="molecule type" value="Genomic_DNA"/>
</dbReference>
<gene>
    <name evidence="1 4 5" type="ORF">zgc:171534</name>
</gene>
<evidence type="ECO:0000313" key="1">
    <source>
        <dbReference type="EMBL" id="AAI53956.1"/>
    </source>
</evidence>
<proteinExistence type="evidence at transcript level"/>
<dbReference type="InterPro" id="IPR039015">
    <property type="entry name" value="ENDOD1"/>
</dbReference>
<dbReference type="ZFIN" id="ZDB-GENE-080218-6">
    <property type="gene designation" value="zgc:171534"/>
</dbReference>
<dbReference type="Bgee" id="ENSDARG00000105265">
    <property type="expression patterns" value="Expressed in head kidney and 10 other cell types or tissues"/>
</dbReference>